<protein>
    <submittedName>
        <fullName evidence="1">Uncharacterized protein</fullName>
    </submittedName>
</protein>
<gene>
    <name evidence="1" type="ORF">D1831_12970</name>
</gene>
<organism evidence="1 2">
    <name type="scientific">Lactiplantibacillus garii</name>
    <dbReference type="NCBI Taxonomy" id="2306423"/>
    <lineage>
        <taxon>Bacteria</taxon>
        <taxon>Bacillati</taxon>
        <taxon>Bacillota</taxon>
        <taxon>Bacilli</taxon>
        <taxon>Lactobacillales</taxon>
        <taxon>Lactobacillaceae</taxon>
        <taxon>Lactiplantibacillus</taxon>
    </lineage>
</organism>
<dbReference type="RefSeq" id="WP_125073281.1">
    <property type="nucleotide sequence ID" value="NZ_QWZQ01000060.1"/>
</dbReference>
<accession>A0A3R8KGJ2</accession>
<dbReference type="Proteomes" id="UP000283633">
    <property type="component" value="Unassembled WGS sequence"/>
</dbReference>
<name>A0A3R8KGJ2_9LACO</name>
<evidence type="ECO:0000313" key="2">
    <source>
        <dbReference type="Proteomes" id="UP000283633"/>
    </source>
</evidence>
<dbReference type="OrthoDB" id="2295621at2"/>
<dbReference type="AlphaFoldDB" id="A0A3R8KGJ2"/>
<keyword evidence="2" id="KW-1185">Reference proteome</keyword>
<proteinExistence type="predicted"/>
<sequence length="108" mass="12278">MTASAQSVHQKIPKAYRGTWKLKHASNFKIKKHSKLIVKSRYVKGPQPIGTFKGHKLGVHKGKKFVSFYLINKKGHQVSESTTMRLTHYKHKKALAVGVDVSTLYFTK</sequence>
<dbReference type="EMBL" id="QWZQ01000060">
    <property type="protein sequence ID" value="RRK09385.1"/>
    <property type="molecule type" value="Genomic_DNA"/>
</dbReference>
<comment type="caution">
    <text evidence="1">The sequence shown here is derived from an EMBL/GenBank/DDBJ whole genome shotgun (WGS) entry which is preliminary data.</text>
</comment>
<evidence type="ECO:0000313" key="1">
    <source>
        <dbReference type="EMBL" id="RRK09385.1"/>
    </source>
</evidence>
<reference evidence="1 2" key="1">
    <citation type="submission" date="2018-08" db="EMBL/GenBank/DDBJ databases">
        <title>Genome Lactobacillus garii FI11369.</title>
        <authorList>
            <person name="Diaz M."/>
            <person name="Narbad A."/>
        </authorList>
    </citation>
    <scope>NUCLEOTIDE SEQUENCE [LARGE SCALE GENOMIC DNA]</scope>
    <source>
        <strain evidence="1 2">FI11369</strain>
    </source>
</reference>